<protein>
    <submittedName>
        <fullName evidence="3">Hydantoinase B/oxoprolinase family protein</fullName>
    </submittedName>
</protein>
<dbReference type="InterPro" id="IPR003692">
    <property type="entry name" value="Hydantoinase_B"/>
</dbReference>
<organism evidence="3 4">
    <name type="scientific">Pseudonocardia ailaonensis</name>
    <dbReference type="NCBI Taxonomy" id="367279"/>
    <lineage>
        <taxon>Bacteria</taxon>
        <taxon>Bacillati</taxon>
        <taxon>Actinomycetota</taxon>
        <taxon>Actinomycetes</taxon>
        <taxon>Pseudonocardiales</taxon>
        <taxon>Pseudonocardiaceae</taxon>
        <taxon>Pseudonocardia</taxon>
    </lineage>
</organism>
<dbReference type="PANTHER" id="PTHR11365">
    <property type="entry name" value="5-OXOPROLINASE RELATED"/>
    <property type="match status" value="1"/>
</dbReference>
<feature type="compositionally biased region" description="Basic and acidic residues" evidence="1">
    <location>
        <begin position="529"/>
        <end position="539"/>
    </location>
</feature>
<dbReference type="EMBL" id="BAAAQK010000004">
    <property type="protein sequence ID" value="GAA1836072.1"/>
    <property type="molecule type" value="Genomic_DNA"/>
</dbReference>
<dbReference type="Pfam" id="PF02538">
    <property type="entry name" value="Hydantoinase_B"/>
    <property type="match status" value="1"/>
</dbReference>
<evidence type="ECO:0000313" key="3">
    <source>
        <dbReference type="EMBL" id="GAA1836072.1"/>
    </source>
</evidence>
<reference evidence="3 4" key="1">
    <citation type="journal article" date="2019" name="Int. J. Syst. Evol. Microbiol.">
        <title>The Global Catalogue of Microorganisms (GCM) 10K type strain sequencing project: providing services to taxonomists for standard genome sequencing and annotation.</title>
        <authorList>
            <consortium name="The Broad Institute Genomics Platform"/>
            <consortium name="The Broad Institute Genome Sequencing Center for Infectious Disease"/>
            <person name="Wu L."/>
            <person name="Ma J."/>
        </authorList>
    </citation>
    <scope>NUCLEOTIDE SEQUENCE [LARGE SCALE GENOMIC DNA]</scope>
    <source>
        <strain evidence="3 4">JCM 16009</strain>
    </source>
</reference>
<feature type="compositionally biased region" description="Polar residues" evidence="1">
    <location>
        <begin position="550"/>
        <end position="560"/>
    </location>
</feature>
<accession>A0ABN2MRG6</accession>
<comment type="caution">
    <text evidence="3">The sequence shown here is derived from an EMBL/GenBank/DDBJ whole genome shotgun (WGS) entry which is preliminary data.</text>
</comment>
<proteinExistence type="predicted"/>
<dbReference type="InterPro" id="IPR045079">
    <property type="entry name" value="Oxoprolinase-like"/>
</dbReference>
<sequence length="560" mass="60602">MVDPVTVSVVTHRFEAIVEEMGEAMLRTAYSQILNSSRDFSTAILDRDARLIAQAEHVPIHVGSLPWAVRAVIDQFGDNIRPGDVFLLNDPYHGGNHLPDLTAFVPIFDGGTLLFWAINRAHQSDIGGSTHGAYNPAATEIWQEGLRITPLKLHDAGEIRDDVITMIATNVRHQDEFLGDLRAMIGSAHVGERRVLAILEEYGADVVRESVDTILDSAERETRACIATWRDGVYTGESVLDDDGQGTEDIHVRATVTVAGDSLTVDLSDSHPQVKGFVNSSYPNMMSAVYMALTFLVDPRTPKNSGTFRAVDVIAKEGTVVWAKAPAPVTLATNHCAQEIAESVIKAMAQACPDRVIAGWGRRFRIAIKGVDPRTDRQFIWHLFHARPGAGASPVGDGWETAGEGQAMGSSKFGSVEVAETRFPLFFETHEFRPDSFGDGQFRGGAGSVLRLHMEIAEPAVANTAGEGVRHPSFGMLGGRDGLPHRYRLLSGDSERFLKTKEIDVPVLPGDVFLVESAGGGGFGPPEARSAEARAEDLRNGFVSGPESGPVSTTDSTREN</sequence>
<evidence type="ECO:0000313" key="4">
    <source>
        <dbReference type="Proteomes" id="UP001500449"/>
    </source>
</evidence>
<evidence type="ECO:0000259" key="2">
    <source>
        <dbReference type="Pfam" id="PF02538"/>
    </source>
</evidence>
<dbReference type="Proteomes" id="UP001500449">
    <property type="component" value="Unassembled WGS sequence"/>
</dbReference>
<gene>
    <name evidence="3" type="ORF">GCM10009836_13110</name>
</gene>
<dbReference type="RefSeq" id="WP_344413494.1">
    <property type="nucleotide sequence ID" value="NZ_BAAAQK010000004.1"/>
</dbReference>
<feature type="domain" description="Hydantoinase B/oxoprolinase" evidence="2">
    <location>
        <begin position="3"/>
        <end position="526"/>
    </location>
</feature>
<keyword evidence="4" id="KW-1185">Reference proteome</keyword>
<feature type="region of interest" description="Disordered" evidence="1">
    <location>
        <begin position="519"/>
        <end position="560"/>
    </location>
</feature>
<dbReference type="PANTHER" id="PTHR11365:SF23">
    <property type="entry name" value="HYPOTHETICAL 5-OXOPROLINASE (EUROFUNG)-RELATED"/>
    <property type="match status" value="1"/>
</dbReference>
<name>A0ABN2MRG6_9PSEU</name>
<evidence type="ECO:0000256" key="1">
    <source>
        <dbReference type="SAM" id="MobiDB-lite"/>
    </source>
</evidence>